<reference evidence="2 3" key="1">
    <citation type="submission" date="2015-06" db="EMBL/GenBank/DDBJ databases">
        <title>Draft genome of the moderately acidophilic sulfate reducer Candidatus Desulfosporosinus acididurans strain M1.</title>
        <authorList>
            <person name="Poehlein A."/>
            <person name="Petzsch P."/>
            <person name="Johnson B.D."/>
            <person name="Schloemann M."/>
            <person name="Daniel R."/>
            <person name="Muehling M."/>
        </authorList>
    </citation>
    <scope>NUCLEOTIDE SEQUENCE [LARGE SCALE GENOMIC DNA]</scope>
    <source>
        <strain evidence="2 3">M1</strain>
    </source>
</reference>
<dbReference type="InterPro" id="IPR037171">
    <property type="entry name" value="NagB/RpiA_transferase-like"/>
</dbReference>
<dbReference type="AlphaFoldDB" id="A0A0J1ITK0"/>
<comment type="caution">
    <text evidence="2">The sequence shown here is derived from an EMBL/GenBank/DDBJ whole genome shotgun (WGS) entry which is preliminary data.</text>
</comment>
<dbReference type="Gene3D" id="3.40.50.10420">
    <property type="entry name" value="NagB/RpiA/CoA transferase-like"/>
    <property type="match status" value="1"/>
</dbReference>
<protein>
    <submittedName>
        <fullName evidence="2">Lactate utilization protein C</fullName>
    </submittedName>
</protein>
<dbReference type="Proteomes" id="UP000036356">
    <property type="component" value="Unassembled WGS sequence"/>
</dbReference>
<dbReference type="InterPro" id="IPR024185">
    <property type="entry name" value="FTHF_cligase-like_sf"/>
</dbReference>
<organism evidence="2 3">
    <name type="scientific">Desulfosporosinus acididurans</name>
    <dbReference type="NCBI Taxonomy" id="476652"/>
    <lineage>
        <taxon>Bacteria</taxon>
        <taxon>Bacillati</taxon>
        <taxon>Bacillota</taxon>
        <taxon>Clostridia</taxon>
        <taxon>Eubacteriales</taxon>
        <taxon>Desulfitobacteriaceae</taxon>
        <taxon>Desulfosporosinus</taxon>
    </lineage>
</organism>
<dbReference type="SUPFAM" id="SSF100950">
    <property type="entry name" value="NagB/RpiA/CoA transferase-like"/>
    <property type="match status" value="1"/>
</dbReference>
<name>A0A0J1ITK0_9FIRM</name>
<dbReference type="InterPro" id="IPR003741">
    <property type="entry name" value="LUD_dom"/>
</dbReference>
<keyword evidence="3" id="KW-1185">Reference proteome</keyword>
<dbReference type="RefSeq" id="WP_047808299.1">
    <property type="nucleotide sequence ID" value="NZ_LDZY01000001.1"/>
</dbReference>
<feature type="domain" description="LUD" evidence="1">
    <location>
        <begin position="12"/>
        <end position="184"/>
    </location>
</feature>
<evidence type="ECO:0000313" key="3">
    <source>
        <dbReference type="Proteomes" id="UP000036356"/>
    </source>
</evidence>
<dbReference type="STRING" id="476652.DEAC_c03840"/>
<evidence type="ECO:0000259" key="1">
    <source>
        <dbReference type="Pfam" id="PF02589"/>
    </source>
</evidence>
<dbReference type="PATRIC" id="fig|476652.3.peg.386"/>
<dbReference type="PANTHER" id="PTHR43682">
    <property type="entry name" value="LACTATE UTILIZATION PROTEIN C"/>
    <property type="match status" value="1"/>
</dbReference>
<gene>
    <name evidence="2" type="primary">lutC_1</name>
    <name evidence="2" type="ORF">DEAC_c03840</name>
</gene>
<dbReference type="EMBL" id="LDZY01000001">
    <property type="protein sequence ID" value="KLU67976.1"/>
    <property type="molecule type" value="Genomic_DNA"/>
</dbReference>
<sequence>MANARSAELYDGFKAKLEAVSGECYRVETEEEAGKLIGTILKDKGVQNVALLEGEVSKKGNFAQQLKFMNIDVMSDNFRKVTPDAQAGITQVSYAIAELGTLVQADDDANVDQRLCSTLVPIHVAVIRTEKLLPSLAETMSTIHRLPRIPGFVGFITGPSRTSDIERVLTIGVHGPQQLIVVFVD</sequence>
<proteinExistence type="predicted"/>
<accession>A0A0J1ITK0</accession>
<dbReference type="PANTHER" id="PTHR43682:SF1">
    <property type="entry name" value="LACTATE UTILIZATION PROTEIN C"/>
    <property type="match status" value="1"/>
</dbReference>
<evidence type="ECO:0000313" key="2">
    <source>
        <dbReference type="EMBL" id="KLU67976.1"/>
    </source>
</evidence>
<dbReference type="Pfam" id="PF02589">
    <property type="entry name" value="LUD_dom"/>
    <property type="match status" value="1"/>
</dbReference>